<keyword evidence="4" id="KW-0963">Cytoplasm</keyword>
<evidence type="ECO:0000256" key="7">
    <source>
        <dbReference type="ARBA" id="ARBA00049708"/>
    </source>
</evidence>
<dbReference type="InterPro" id="IPR039100">
    <property type="entry name" value="Sdo1/SBDS-like"/>
</dbReference>
<dbReference type="Pfam" id="PF01172">
    <property type="entry name" value="SBDS_N"/>
    <property type="match status" value="1"/>
</dbReference>
<reference evidence="11" key="1">
    <citation type="submission" date="2022-03" db="EMBL/GenBank/DDBJ databases">
        <title>A functionally conserved STORR gene fusion in Papaver species that diverged 16.8 million years ago.</title>
        <authorList>
            <person name="Catania T."/>
        </authorList>
    </citation>
    <scope>NUCLEOTIDE SEQUENCE</scope>
    <source>
        <strain evidence="11">S-191538</strain>
    </source>
</reference>
<name>A0AA41RT23_PAPNU</name>
<dbReference type="Proteomes" id="UP001177140">
    <property type="component" value="Unassembled WGS sequence"/>
</dbReference>
<dbReference type="InterPro" id="IPR018023">
    <property type="entry name" value="Ribosome_mat_SBDS_CS"/>
</dbReference>
<evidence type="ECO:0000256" key="2">
    <source>
        <dbReference type="ARBA" id="ARBA00004496"/>
    </source>
</evidence>
<dbReference type="SUPFAM" id="SSF89895">
    <property type="entry name" value="FYSH domain"/>
    <property type="match status" value="1"/>
</dbReference>
<dbReference type="PANTHER" id="PTHR10927">
    <property type="entry name" value="RIBOSOME MATURATION PROTEIN SBDS"/>
    <property type="match status" value="1"/>
</dbReference>
<dbReference type="InterPro" id="IPR036786">
    <property type="entry name" value="Ribosome_mat_SBDS_N_sf"/>
</dbReference>
<dbReference type="GO" id="GO:0005634">
    <property type="term" value="C:nucleus"/>
    <property type="evidence" value="ECO:0007669"/>
    <property type="project" value="UniProtKB-SubCell"/>
</dbReference>
<organism evidence="11 12">
    <name type="scientific">Papaver nudicaule</name>
    <name type="common">Iceland poppy</name>
    <dbReference type="NCBI Taxonomy" id="74823"/>
    <lineage>
        <taxon>Eukaryota</taxon>
        <taxon>Viridiplantae</taxon>
        <taxon>Streptophyta</taxon>
        <taxon>Embryophyta</taxon>
        <taxon>Tracheophyta</taxon>
        <taxon>Spermatophyta</taxon>
        <taxon>Magnoliopsida</taxon>
        <taxon>Ranunculales</taxon>
        <taxon>Papaveraceae</taxon>
        <taxon>Papaveroideae</taxon>
        <taxon>Papaver</taxon>
    </lineage>
</organism>
<dbReference type="GO" id="GO:0005737">
    <property type="term" value="C:cytoplasm"/>
    <property type="evidence" value="ECO:0007669"/>
    <property type="project" value="UniProtKB-SubCell"/>
</dbReference>
<feature type="domain" description="Ribosome maturation protein SDO1/SBDS N-terminal" evidence="8">
    <location>
        <begin position="23"/>
        <end position="107"/>
    </location>
</feature>
<evidence type="ECO:0000256" key="4">
    <source>
        <dbReference type="ARBA" id="ARBA00022490"/>
    </source>
</evidence>
<evidence type="ECO:0000256" key="3">
    <source>
        <dbReference type="ARBA" id="ARBA00007433"/>
    </source>
</evidence>
<keyword evidence="12" id="KW-1185">Reference proteome</keyword>
<dbReference type="InterPro" id="IPR037188">
    <property type="entry name" value="Sdo1/SBDS_central_sf"/>
</dbReference>
<dbReference type="PROSITE" id="PS01267">
    <property type="entry name" value="UPF0023"/>
    <property type="match status" value="1"/>
</dbReference>
<comment type="similarity">
    <text evidence="3">Belongs to the SDO1/SBDS family.</text>
</comment>
<dbReference type="Gene3D" id="1.10.10.900">
    <property type="entry name" value="SBDS protein C-terminal domain, subdomain 1"/>
    <property type="match status" value="1"/>
</dbReference>
<gene>
    <name evidence="11" type="ORF">MKW94_001936</name>
</gene>
<feature type="domain" description="Ribosome maturation protein SDO1/SBDS C-terminal" evidence="10">
    <location>
        <begin position="179"/>
        <end position="242"/>
    </location>
</feature>
<keyword evidence="5" id="KW-0690">Ribosome biogenesis</keyword>
<keyword evidence="6" id="KW-0539">Nucleus</keyword>
<evidence type="ECO:0000259" key="9">
    <source>
        <dbReference type="Pfam" id="PF09377"/>
    </source>
</evidence>
<dbReference type="EMBL" id="JAJJMA010027692">
    <property type="protein sequence ID" value="MCL7023881.1"/>
    <property type="molecule type" value="Genomic_DNA"/>
</dbReference>
<accession>A0AA41RT23</accession>
<dbReference type="Gene3D" id="3.30.70.240">
    <property type="match status" value="1"/>
</dbReference>
<evidence type="ECO:0000256" key="5">
    <source>
        <dbReference type="ARBA" id="ARBA00022517"/>
    </source>
</evidence>
<evidence type="ECO:0000259" key="10">
    <source>
        <dbReference type="Pfam" id="PF20268"/>
    </source>
</evidence>
<evidence type="ECO:0000313" key="12">
    <source>
        <dbReference type="Proteomes" id="UP001177140"/>
    </source>
</evidence>
<comment type="caution">
    <text evidence="11">The sequence shown here is derived from an EMBL/GenBank/DDBJ whole genome shotgun (WGS) entry which is preliminary data.</text>
</comment>
<dbReference type="Gene3D" id="3.30.1250.10">
    <property type="entry name" value="Ribosome maturation protein SBDS, N-terminal domain"/>
    <property type="match status" value="1"/>
</dbReference>
<evidence type="ECO:0000259" key="8">
    <source>
        <dbReference type="Pfam" id="PF01172"/>
    </source>
</evidence>
<dbReference type="GO" id="GO:0042256">
    <property type="term" value="P:cytosolic ribosome assembly"/>
    <property type="evidence" value="ECO:0007669"/>
    <property type="project" value="InterPro"/>
</dbReference>
<dbReference type="InterPro" id="IPR002140">
    <property type="entry name" value="Sdo1/SBDS"/>
</dbReference>
<dbReference type="NCBIfam" id="TIGR00291">
    <property type="entry name" value="RNA_SBDS"/>
    <property type="match status" value="1"/>
</dbReference>
<evidence type="ECO:0008006" key="13">
    <source>
        <dbReference type="Google" id="ProtNLM"/>
    </source>
</evidence>
<dbReference type="Pfam" id="PF09377">
    <property type="entry name" value="SBDS_domain_II"/>
    <property type="match status" value="1"/>
</dbReference>
<comment type="subcellular location">
    <subcellularLocation>
        <location evidence="2">Cytoplasm</location>
    </subcellularLocation>
    <subcellularLocation>
        <location evidence="1">Nucleus</location>
    </subcellularLocation>
</comment>
<dbReference type="InterPro" id="IPR018978">
    <property type="entry name" value="SDO1/SBDS_central"/>
</dbReference>
<feature type="domain" description="Ribosome maturation protein SDO1/SBDS central" evidence="9">
    <location>
        <begin position="116"/>
        <end position="177"/>
    </location>
</feature>
<dbReference type="PANTHER" id="PTHR10927:SF1">
    <property type="entry name" value="RIBOSOME MATURATION PROTEIN SBDS"/>
    <property type="match status" value="1"/>
</dbReference>
<dbReference type="InterPro" id="IPR046928">
    <property type="entry name" value="SDO1/SBDS_C"/>
</dbReference>
<dbReference type="SUPFAM" id="SSF109728">
    <property type="entry name" value="Hypothetical protein AF0491, middle domain"/>
    <property type="match status" value="1"/>
</dbReference>
<comment type="subunit">
    <text evidence="7">Associates with the 60S ribosomal subunit.</text>
</comment>
<dbReference type="InterPro" id="IPR019783">
    <property type="entry name" value="SDO1/SBDS_N"/>
</dbReference>
<evidence type="ECO:0000313" key="11">
    <source>
        <dbReference type="EMBL" id="MCL7023881.1"/>
    </source>
</evidence>
<dbReference type="AlphaFoldDB" id="A0AA41RT23"/>
<sequence length="361" mass="41320">MSSRAKGANKKPVGQKRLTNIAIVSVNKGYHGRFELACFKNKVLSWRSGVEKDIDEVLQSHTVYSSVSKGKIASESEMEWAFGTTDLSAVRMEILQKGDLQVGEEERDAQLSSQFRAIATVVMEKTINPETRCRYTIGMIERLMHEIHFGVDPRYSAKKQALGVIRELQKHFPIKRAPMRLKLIVPEESLPFLMEKLNAWDAKIVSQDEYGNQLLSLVCEIEPGFFRDCDASVKNLHGRTETLAVSVQFEKDTNAADHCDDHKDIIQPTELDEIKFSERLQKQSISAVDNDGAEKKDQRKCNTCNAFVGDIKQYREHFKTEWHRHNLRRQTRLLPPLTADECLEDMDHMGDANTDLKEYTF</sequence>
<dbReference type="Pfam" id="PF20268">
    <property type="entry name" value="SBDS_C"/>
    <property type="match status" value="1"/>
</dbReference>
<proteinExistence type="inferred from homology"/>
<protein>
    <recommendedName>
        <fullName evidence="13">Ribosome maturation protein SBDS</fullName>
    </recommendedName>
</protein>
<evidence type="ECO:0000256" key="1">
    <source>
        <dbReference type="ARBA" id="ARBA00004123"/>
    </source>
</evidence>
<evidence type="ECO:0000256" key="6">
    <source>
        <dbReference type="ARBA" id="ARBA00023242"/>
    </source>
</evidence>